<proteinExistence type="predicted"/>
<dbReference type="AlphaFoldDB" id="A0A6G4ANS9"/>
<gene>
    <name evidence="1" type="ORF">G4H13_32690</name>
</gene>
<dbReference type="RefSeq" id="WP_164433015.1">
    <property type="nucleotide sequence ID" value="NZ_JAAIKT010000051.1"/>
</dbReference>
<comment type="caution">
    <text evidence="1">The sequence shown here is derived from an EMBL/GenBank/DDBJ whole genome shotgun (WGS) entry which is preliminary data.</text>
</comment>
<evidence type="ECO:0000313" key="2">
    <source>
        <dbReference type="Proteomes" id="UP000476310"/>
    </source>
</evidence>
<reference evidence="1" key="1">
    <citation type="submission" date="2020-02" db="EMBL/GenBank/DDBJ databases">
        <title>A new Streptomyces sp. for controlling soil-borne diseases.</title>
        <authorList>
            <person name="Li X."/>
            <person name="Tian Y."/>
            <person name="Gao K."/>
        </authorList>
    </citation>
    <scope>NUCLEOTIDE SEQUENCE [LARGE SCALE GENOMIC DNA]</scope>
    <source>
        <strain evidence="1">0250</strain>
    </source>
</reference>
<sequence length="102" mass="11309">MDDEIEEVQRVSDALEAVDGIADLEERVRARNRVLALQAQRVKGWHAERRDLVLAMRAQDPPVTIRAIAARLEMSAGVVQDIIRGHTGSWKNRAKGAEPSNG</sequence>
<accession>A0A6G4ANS9</accession>
<evidence type="ECO:0000313" key="1">
    <source>
        <dbReference type="EMBL" id="NEW74995.1"/>
    </source>
</evidence>
<keyword evidence="2" id="KW-1185">Reference proteome</keyword>
<dbReference type="Proteomes" id="UP000476310">
    <property type="component" value="Unassembled WGS sequence"/>
</dbReference>
<organism evidence="1 2">
    <name type="scientific">Streptomyces rhizosphaericus</name>
    <dbReference type="NCBI Taxonomy" id="114699"/>
    <lineage>
        <taxon>Bacteria</taxon>
        <taxon>Bacillati</taxon>
        <taxon>Actinomycetota</taxon>
        <taxon>Actinomycetes</taxon>
        <taxon>Kitasatosporales</taxon>
        <taxon>Streptomycetaceae</taxon>
        <taxon>Streptomyces</taxon>
        <taxon>Streptomyces violaceusniger group</taxon>
    </lineage>
</organism>
<name>A0A6G4ANS9_9ACTN</name>
<dbReference type="EMBL" id="JAAIKT010000051">
    <property type="protein sequence ID" value="NEW74995.1"/>
    <property type="molecule type" value="Genomic_DNA"/>
</dbReference>
<protein>
    <submittedName>
        <fullName evidence="1">Uncharacterized protein</fullName>
    </submittedName>
</protein>